<feature type="compositionally biased region" description="Polar residues" evidence="1">
    <location>
        <begin position="331"/>
        <end position="343"/>
    </location>
</feature>
<evidence type="ECO:0000256" key="1">
    <source>
        <dbReference type="SAM" id="MobiDB-lite"/>
    </source>
</evidence>
<evidence type="ECO:0000313" key="2">
    <source>
        <dbReference type="EMBL" id="JAP87592.1"/>
    </source>
</evidence>
<dbReference type="EMBL" id="GEDV01000965">
    <property type="protein sequence ID" value="JAP87592.1"/>
    <property type="molecule type" value="Transcribed_RNA"/>
</dbReference>
<dbReference type="AlphaFoldDB" id="A0A131Z9V2"/>
<accession>A0A131Z9V2</accession>
<organism evidence="2">
    <name type="scientific">Rhipicephalus appendiculatus</name>
    <name type="common">Brown ear tick</name>
    <dbReference type="NCBI Taxonomy" id="34631"/>
    <lineage>
        <taxon>Eukaryota</taxon>
        <taxon>Metazoa</taxon>
        <taxon>Ecdysozoa</taxon>
        <taxon>Arthropoda</taxon>
        <taxon>Chelicerata</taxon>
        <taxon>Arachnida</taxon>
        <taxon>Acari</taxon>
        <taxon>Parasitiformes</taxon>
        <taxon>Ixodida</taxon>
        <taxon>Ixodoidea</taxon>
        <taxon>Ixodidae</taxon>
        <taxon>Rhipicephalinae</taxon>
        <taxon>Rhipicephalus</taxon>
        <taxon>Rhipicephalus</taxon>
    </lineage>
</organism>
<proteinExistence type="predicted"/>
<name>A0A131Z9V2_RHIAP</name>
<sequence>QREPRKRESDSEDDDSCVVSLSDTVFDGGGGGASIVVPHLTTVVVQFDAPRSRGDNVRRSSSSECTGGAAAAEVAGIDSATLLNLALPSSRSTCTVETLGCDLKLDNLLKSDGLAESRKAESLPKAVHSISGCDGATQPVLAHDECETVPEKSLAHAPSATYDLSNNLQVSRADSSNDFLEVLLQEGSVPSNTSPPNPTGKPSGAVPDELDLLLGMVSSYKPDPAGPTSTLIRNGRATSASASHEVPSVGKPAKDIVGDSLDALLGICVDSASPRQGGKDIAETDFDDFLMSLRTDFSGPSDLTRRDDGLATLPIADILSAASSDEKGPTKSPQKPGSNKQQPALLNLSEILGLNREPAPDTAAEGGALKLDDILKGTAVGASAFAGQESHPYGGNVESPELSPLHSTAAVAVKEASLFGKVLVYFCFVRRQTPAFDLTTWLRKLGVLEPRPGEKNEDGGIQFRCAVT</sequence>
<feature type="region of interest" description="Disordered" evidence="1">
    <location>
        <begin position="320"/>
        <end position="343"/>
    </location>
</feature>
<feature type="non-terminal residue" evidence="2">
    <location>
        <position position="1"/>
    </location>
</feature>
<feature type="region of interest" description="Disordered" evidence="1">
    <location>
        <begin position="187"/>
        <end position="207"/>
    </location>
</feature>
<reference evidence="2" key="1">
    <citation type="journal article" date="2016" name="Ticks Tick Borne Dis.">
        <title>De novo assembly and annotation of the salivary gland transcriptome of Rhipicephalus appendiculatus male and female ticks during blood feeding.</title>
        <authorList>
            <person name="de Castro M.H."/>
            <person name="de Klerk D."/>
            <person name="Pienaar R."/>
            <person name="Latif A.A."/>
            <person name="Rees D.J."/>
            <person name="Mans B.J."/>
        </authorList>
    </citation>
    <scope>NUCLEOTIDE SEQUENCE</scope>
    <source>
        <tissue evidence="2">Salivary glands</tissue>
    </source>
</reference>
<protein>
    <submittedName>
        <fullName evidence="2">Uncharacterized protein</fullName>
    </submittedName>
</protein>